<dbReference type="Gene3D" id="3.30.70.330">
    <property type="match status" value="1"/>
</dbReference>
<evidence type="ECO:0000313" key="13">
    <source>
        <dbReference type="Proteomes" id="UP000054639"/>
    </source>
</evidence>
<reference evidence="11 13" key="1">
    <citation type="submission" date="2015-11" db="EMBL/GenBank/DDBJ databases">
        <title>Genomic analysis of 38 Legionella species identifies large and diverse effector repertoires.</title>
        <authorList>
            <person name="Burstein D."/>
            <person name="Amaro F."/>
            <person name="Zusman T."/>
            <person name="Lifshitz Z."/>
            <person name="Cohen O."/>
            <person name="Gilbert J.A."/>
            <person name="Pupko T."/>
            <person name="Shuman H.A."/>
            <person name="Segal G."/>
        </authorList>
    </citation>
    <scope>NUCLEOTIDE SEQUENCE [LARGE SCALE GENOMIC DNA]</scope>
    <source>
        <strain evidence="11 13">ATCC 49507</strain>
    </source>
</reference>
<evidence type="ECO:0000256" key="7">
    <source>
        <dbReference type="RuleBase" id="RU000492"/>
    </source>
</evidence>
<dbReference type="SUPFAM" id="SSF52540">
    <property type="entry name" value="P-loop containing nucleoside triphosphate hydrolases"/>
    <property type="match status" value="1"/>
</dbReference>
<dbReference type="PROSITE" id="PS51195">
    <property type="entry name" value="Q_MOTIF"/>
    <property type="match status" value="1"/>
</dbReference>
<dbReference type="STRING" id="45072.Lqua_2911"/>
<evidence type="ECO:0000259" key="9">
    <source>
        <dbReference type="PROSITE" id="PS51194"/>
    </source>
</evidence>
<evidence type="ECO:0000256" key="5">
    <source>
        <dbReference type="ARBA" id="ARBA00038437"/>
    </source>
</evidence>
<dbReference type="GO" id="GO:0003724">
    <property type="term" value="F:RNA helicase activity"/>
    <property type="evidence" value="ECO:0007669"/>
    <property type="project" value="UniProtKB-EC"/>
</dbReference>
<dbReference type="SMART" id="SM00490">
    <property type="entry name" value="HELICc"/>
    <property type="match status" value="1"/>
</dbReference>
<dbReference type="InterPro" id="IPR011545">
    <property type="entry name" value="DEAD/DEAH_box_helicase_dom"/>
</dbReference>
<feature type="domain" description="Helicase C-terminal" evidence="9">
    <location>
        <begin position="227"/>
        <end position="390"/>
    </location>
</feature>
<keyword evidence="4 7" id="KW-0067">ATP-binding</keyword>
<dbReference type="InterPro" id="IPR012677">
    <property type="entry name" value="Nucleotide-bd_a/b_plait_sf"/>
</dbReference>
<dbReference type="CDD" id="cd18787">
    <property type="entry name" value="SF2_C_DEAD"/>
    <property type="match status" value="1"/>
</dbReference>
<dbReference type="InterPro" id="IPR000629">
    <property type="entry name" value="RNA-helicase_DEAD-box_CS"/>
</dbReference>
<dbReference type="GO" id="GO:0005524">
    <property type="term" value="F:ATP binding"/>
    <property type="evidence" value="ECO:0007669"/>
    <property type="project" value="UniProtKB-KW"/>
</dbReference>
<dbReference type="EMBL" id="LNYR01000042">
    <property type="protein sequence ID" value="KTD44507.1"/>
    <property type="molecule type" value="Genomic_DNA"/>
</dbReference>
<dbReference type="InterPro" id="IPR027417">
    <property type="entry name" value="P-loop_NTPase"/>
</dbReference>
<dbReference type="Proteomes" id="UP000054639">
    <property type="component" value="Unassembled WGS sequence"/>
</dbReference>
<evidence type="ECO:0000313" key="11">
    <source>
        <dbReference type="EMBL" id="KTD44507.1"/>
    </source>
</evidence>
<dbReference type="InterPro" id="IPR044742">
    <property type="entry name" value="DEAD/DEAH_RhlB"/>
</dbReference>
<dbReference type="NCBIfam" id="NF008744">
    <property type="entry name" value="PRK11776.1"/>
    <property type="match status" value="1"/>
</dbReference>
<dbReference type="PANTHER" id="PTHR47959:SF1">
    <property type="entry name" value="ATP-DEPENDENT RNA HELICASE DBPA"/>
    <property type="match status" value="1"/>
</dbReference>
<protein>
    <submittedName>
        <fullName evidence="11 12">ATP-dependent RNA helicase DbpA</fullName>
        <ecNumber evidence="12">3.6.4.13</ecNumber>
    </submittedName>
</protein>
<dbReference type="EC" id="3.6.4.13" evidence="12"/>
<keyword evidence="3 7" id="KW-0347">Helicase</keyword>
<dbReference type="SMART" id="SM00487">
    <property type="entry name" value="DEXDc"/>
    <property type="match status" value="1"/>
</dbReference>
<dbReference type="Proteomes" id="UP000254230">
    <property type="component" value="Unassembled WGS sequence"/>
</dbReference>
<evidence type="ECO:0000313" key="12">
    <source>
        <dbReference type="EMBL" id="STY16995.1"/>
    </source>
</evidence>
<evidence type="ECO:0000256" key="2">
    <source>
        <dbReference type="ARBA" id="ARBA00022801"/>
    </source>
</evidence>
<sequence length="472" mass="51889">MKSNQSVNQDNELPQSFSQLPIREELLKSIATLNYEVMTPIQMHTLPIMLNNEDVIAQAKTGSGKTAAFGLALLNNLKIEFFGAQALILCPTRELAEQVSQALRRIACMMPNVKIINLSGGIPMKPQLDSLRHGAHIIVGTPGRILKHLNKESLNLSKIKTLVLDEADRMLDMGFLDDIKTIISACPGHRQTLLFSATYPEEIKLISKQFMRNPQAVLIETPHAEFDIEQRFYEVSKQANKFPLLKSMLLHYKPGSALIFCNTKQQTADVTEQLIQEGFSAVALNGDMEQVDRDLAVLRFANQSCSFLVATDVAARGLDIKELPAVINFDLAFDHDVHVHRIGRTGRAGNKGLALSITTPADAQRICAIEDQLHHPLTWGNTTELLNSKGSIIAPEMITLCIASGKKDKIRPGDILGALTKDAGLDGSTVGKIDISLFNSYVAIHRSQADKALAYLKNGTLKGRKISARAIK</sequence>
<dbReference type="OrthoDB" id="9805696at2"/>
<dbReference type="InterPro" id="IPR005580">
    <property type="entry name" value="DbpA/CsdA_RNA-bd_dom"/>
</dbReference>
<reference evidence="12 14" key="2">
    <citation type="submission" date="2018-06" db="EMBL/GenBank/DDBJ databases">
        <authorList>
            <consortium name="Pathogen Informatics"/>
            <person name="Doyle S."/>
        </authorList>
    </citation>
    <scope>NUCLEOTIDE SEQUENCE [LARGE SCALE GENOMIC DNA]</scope>
    <source>
        <strain evidence="12 14">NCTC12376</strain>
    </source>
</reference>
<evidence type="ECO:0000256" key="3">
    <source>
        <dbReference type="ARBA" id="ARBA00022806"/>
    </source>
</evidence>
<name>A0A378KQZ5_9GAMM</name>
<gene>
    <name evidence="12" type="primary">dbpA</name>
    <name evidence="11" type="ORF">Lqua_2911</name>
    <name evidence="12" type="ORF">NCTC12376_00789</name>
</gene>
<accession>A0A378KQZ5</accession>
<feature type="short sequence motif" description="Q motif" evidence="6">
    <location>
        <begin position="15"/>
        <end position="43"/>
    </location>
</feature>
<evidence type="ECO:0000259" key="10">
    <source>
        <dbReference type="PROSITE" id="PS51195"/>
    </source>
</evidence>
<dbReference type="AlphaFoldDB" id="A0A378KQZ5"/>
<dbReference type="InterPro" id="IPR001650">
    <property type="entry name" value="Helicase_C-like"/>
</dbReference>
<keyword evidence="2 7" id="KW-0378">Hydrolase</keyword>
<dbReference type="PANTHER" id="PTHR47959">
    <property type="entry name" value="ATP-DEPENDENT RNA HELICASE RHLE-RELATED"/>
    <property type="match status" value="1"/>
</dbReference>
<dbReference type="PROSITE" id="PS00039">
    <property type="entry name" value="DEAD_ATP_HELICASE"/>
    <property type="match status" value="1"/>
</dbReference>
<dbReference type="Pfam" id="PF00270">
    <property type="entry name" value="DEAD"/>
    <property type="match status" value="1"/>
</dbReference>
<dbReference type="InterPro" id="IPR014014">
    <property type="entry name" value="RNA_helicase_DEAD_Q_motif"/>
</dbReference>
<dbReference type="Gene3D" id="3.40.50.300">
    <property type="entry name" value="P-loop containing nucleotide triphosphate hydrolases"/>
    <property type="match status" value="2"/>
</dbReference>
<evidence type="ECO:0000256" key="4">
    <source>
        <dbReference type="ARBA" id="ARBA00022840"/>
    </source>
</evidence>
<dbReference type="Pfam" id="PF03880">
    <property type="entry name" value="DbpA"/>
    <property type="match status" value="1"/>
</dbReference>
<feature type="domain" description="DEAD-box RNA helicase Q" evidence="10">
    <location>
        <begin position="15"/>
        <end position="43"/>
    </location>
</feature>
<evidence type="ECO:0000256" key="1">
    <source>
        <dbReference type="ARBA" id="ARBA00022741"/>
    </source>
</evidence>
<dbReference type="GO" id="GO:0016787">
    <property type="term" value="F:hydrolase activity"/>
    <property type="evidence" value="ECO:0007669"/>
    <property type="project" value="UniProtKB-KW"/>
</dbReference>
<evidence type="ECO:0000313" key="14">
    <source>
        <dbReference type="Proteomes" id="UP000254230"/>
    </source>
</evidence>
<evidence type="ECO:0000259" key="8">
    <source>
        <dbReference type="PROSITE" id="PS51192"/>
    </source>
</evidence>
<feature type="domain" description="Helicase ATP-binding" evidence="8">
    <location>
        <begin position="46"/>
        <end position="217"/>
    </location>
</feature>
<dbReference type="Pfam" id="PF00271">
    <property type="entry name" value="Helicase_C"/>
    <property type="match status" value="1"/>
</dbReference>
<dbReference type="PROSITE" id="PS51192">
    <property type="entry name" value="HELICASE_ATP_BIND_1"/>
    <property type="match status" value="1"/>
</dbReference>
<dbReference type="GO" id="GO:0005829">
    <property type="term" value="C:cytosol"/>
    <property type="evidence" value="ECO:0007669"/>
    <property type="project" value="TreeGrafter"/>
</dbReference>
<dbReference type="InterPro" id="IPR014001">
    <property type="entry name" value="Helicase_ATP-bd"/>
</dbReference>
<dbReference type="PROSITE" id="PS51194">
    <property type="entry name" value="HELICASE_CTER"/>
    <property type="match status" value="1"/>
</dbReference>
<comment type="similarity">
    <text evidence="5 7">Belongs to the DEAD box helicase family.</text>
</comment>
<dbReference type="CDD" id="cd00268">
    <property type="entry name" value="DEADc"/>
    <property type="match status" value="1"/>
</dbReference>
<dbReference type="InterPro" id="IPR050079">
    <property type="entry name" value="DEAD_box_RNA_helicase"/>
</dbReference>
<organism evidence="12 14">
    <name type="scientific">Legionella quateirensis</name>
    <dbReference type="NCBI Taxonomy" id="45072"/>
    <lineage>
        <taxon>Bacteria</taxon>
        <taxon>Pseudomonadati</taxon>
        <taxon>Pseudomonadota</taxon>
        <taxon>Gammaproteobacteria</taxon>
        <taxon>Legionellales</taxon>
        <taxon>Legionellaceae</taxon>
        <taxon>Legionella</taxon>
    </lineage>
</organism>
<dbReference type="GO" id="GO:0003676">
    <property type="term" value="F:nucleic acid binding"/>
    <property type="evidence" value="ECO:0007669"/>
    <property type="project" value="InterPro"/>
</dbReference>
<proteinExistence type="inferred from homology"/>
<keyword evidence="13" id="KW-1185">Reference proteome</keyword>
<dbReference type="EMBL" id="UGOW01000001">
    <property type="protein sequence ID" value="STY16995.1"/>
    <property type="molecule type" value="Genomic_DNA"/>
</dbReference>
<dbReference type="RefSeq" id="WP_058475043.1">
    <property type="nucleotide sequence ID" value="NZ_CAAAIL010000023.1"/>
</dbReference>
<keyword evidence="1 7" id="KW-0547">Nucleotide-binding</keyword>
<evidence type="ECO:0000256" key="6">
    <source>
        <dbReference type="PROSITE-ProRule" id="PRU00552"/>
    </source>
</evidence>